<keyword evidence="2" id="KW-1185">Reference proteome</keyword>
<dbReference type="EMBL" id="BGPR01275018">
    <property type="protein sequence ID" value="GBN08792.1"/>
    <property type="molecule type" value="Genomic_DNA"/>
</dbReference>
<sequence>MKELPADVSFIIQAVDLAYKQSYKFCSTIQNSN</sequence>
<accession>A0A4Y2L2N8</accession>
<name>A0A4Y2L2N8_ARAVE</name>
<protein>
    <submittedName>
        <fullName evidence="1">Uncharacterized protein</fullName>
    </submittedName>
</protein>
<evidence type="ECO:0000313" key="1">
    <source>
        <dbReference type="EMBL" id="GBN08792.1"/>
    </source>
</evidence>
<dbReference type="Proteomes" id="UP000499080">
    <property type="component" value="Unassembled WGS sequence"/>
</dbReference>
<comment type="caution">
    <text evidence="1">The sequence shown here is derived from an EMBL/GenBank/DDBJ whole genome shotgun (WGS) entry which is preliminary data.</text>
</comment>
<feature type="non-terminal residue" evidence="1">
    <location>
        <position position="33"/>
    </location>
</feature>
<reference evidence="1 2" key="1">
    <citation type="journal article" date="2019" name="Sci. Rep.">
        <title>Orb-weaving spider Araneus ventricosus genome elucidates the spidroin gene catalogue.</title>
        <authorList>
            <person name="Kono N."/>
            <person name="Nakamura H."/>
            <person name="Ohtoshi R."/>
            <person name="Moran D.A.P."/>
            <person name="Shinohara A."/>
            <person name="Yoshida Y."/>
            <person name="Fujiwara M."/>
            <person name="Mori M."/>
            <person name="Tomita M."/>
            <person name="Arakawa K."/>
        </authorList>
    </citation>
    <scope>NUCLEOTIDE SEQUENCE [LARGE SCALE GENOMIC DNA]</scope>
</reference>
<dbReference type="AlphaFoldDB" id="A0A4Y2L2N8"/>
<evidence type="ECO:0000313" key="2">
    <source>
        <dbReference type="Proteomes" id="UP000499080"/>
    </source>
</evidence>
<organism evidence="1 2">
    <name type="scientific">Araneus ventricosus</name>
    <name type="common">Orbweaver spider</name>
    <name type="synonym">Epeira ventricosa</name>
    <dbReference type="NCBI Taxonomy" id="182803"/>
    <lineage>
        <taxon>Eukaryota</taxon>
        <taxon>Metazoa</taxon>
        <taxon>Ecdysozoa</taxon>
        <taxon>Arthropoda</taxon>
        <taxon>Chelicerata</taxon>
        <taxon>Arachnida</taxon>
        <taxon>Araneae</taxon>
        <taxon>Araneomorphae</taxon>
        <taxon>Entelegynae</taxon>
        <taxon>Araneoidea</taxon>
        <taxon>Araneidae</taxon>
        <taxon>Araneus</taxon>
    </lineage>
</organism>
<dbReference type="OrthoDB" id="6468716at2759"/>
<proteinExistence type="predicted"/>
<gene>
    <name evidence="1" type="ORF">AVEN_7663_1</name>
</gene>